<protein>
    <submittedName>
        <fullName evidence="1">Uncharacterized protein</fullName>
    </submittedName>
</protein>
<reference evidence="1 2" key="2">
    <citation type="submission" date="2014-10" db="EMBL/GenBank/DDBJ databases">
        <title>Comparative genomics of the Paenibacillus odorifer group.</title>
        <authorList>
            <person name="Tsai Y.-C."/>
            <person name="Martin N."/>
            <person name="Korlach J."/>
            <person name="Wiedmann M."/>
        </authorList>
    </citation>
    <scope>NUCLEOTIDE SEQUENCE [LARGE SCALE GENOMIC DNA]</scope>
    <source>
        <strain evidence="1 2">DSM 18334</strain>
    </source>
</reference>
<name>A0A098M3Y1_9BACL</name>
<gene>
    <name evidence="1" type="ORF">PWYN_21785</name>
</gene>
<dbReference type="AlphaFoldDB" id="A0A098M3Y1"/>
<evidence type="ECO:0000313" key="1">
    <source>
        <dbReference type="EMBL" id="KGE17260.1"/>
    </source>
</evidence>
<proteinExistence type="predicted"/>
<accession>A0A098M3Y1</accession>
<comment type="caution">
    <text evidence="1">The sequence shown here is derived from an EMBL/GenBank/DDBJ whole genome shotgun (WGS) entry which is preliminary data.</text>
</comment>
<evidence type="ECO:0000313" key="2">
    <source>
        <dbReference type="Proteomes" id="UP000029734"/>
    </source>
</evidence>
<dbReference type="EMBL" id="JQCR01000003">
    <property type="protein sequence ID" value="KGE17260.1"/>
    <property type="molecule type" value="Genomic_DNA"/>
</dbReference>
<keyword evidence="2" id="KW-1185">Reference proteome</keyword>
<organism evidence="1 2">
    <name type="scientific">Paenibacillus wynnii</name>
    <dbReference type="NCBI Taxonomy" id="268407"/>
    <lineage>
        <taxon>Bacteria</taxon>
        <taxon>Bacillati</taxon>
        <taxon>Bacillota</taxon>
        <taxon>Bacilli</taxon>
        <taxon>Bacillales</taxon>
        <taxon>Paenibacillaceae</taxon>
        <taxon>Paenibacillus</taxon>
    </lineage>
</organism>
<reference evidence="1 2" key="1">
    <citation type="submission" date="2014-08" db="EMBL/GenBank/DDBJ databases">
        <authorList>
            <person name="den Bakker H.C."/>
        </authorList>
    </citation>
    <scope>NUCLEOTIDE SEQUENCE [LARGE SCALE GENOMIC DNA]</scope>
    <source>
        <strain evidence="1 2">DSM 18334</strain>
    </source>
</reference>
<sequence length="68" mass="8558">MQKKHKDPRKEKLKEFRKGIKAVHYHKESTVARKDDYRKYRAQMKQLMQNEQYELLRDYQRTSGWITW</sequence>
<dbReference type="Proteomes" id="UP000029734">
    <property type="component" value="Unassembled WGS sequence"/>
</dbReference>
<dbReference type="eggNOG" id="ENOG502ZZIC">
    <property type="taxonomic scope" value="Bacteria"/>
</dbReference>
<dbReference type="OrthoDB" id="2619597at2"/>